<dbReference type="Proteomes" id="UP000294813">
    <property type="component" value="Unassembled WGS sequence"/>
</dbReference>
<organism evidence="3 4">
    <name type="scientific">Heliophilum fasciatum</name>
    <dbReference type="NCBI Taxonomy" id="35700"/>
    <lineage>
        <taxon>Bacteria</taxon>
        <taxon>Bacillati</taxon>
        <taxon>Bacillota</taxon>
        <taxon>Clostridia</taxon>
        <taxon>Eubacteriales</taxon>
        <taxon>Heliobacteriaceae</taxon>
        <taxon>Heliophilum</taxon>
    </lineage>
</organism>
<dbReference type="InterPro" id="IPR006047">
    <property type="entry name" value="GH13_cat_dom"/>
</dbReference>
<dbReference type="Pfam" id="PF02806">
    <property type="entry name" value="Alpha-amylase_C"/>
    <property type="match status" value="1"/>
</dbReference>
<dbReference type="AlphaFoldDB" id="A0A4R2RG35"/>
<dbReference type="PANTHER" id="PTHR10357">
    <property type="entry name" value="ALPHA-AMYLASE FAMILY MEMBER"/>
    <property type="match status" value="1"/>
</dbReference>
<keyword evidence="4" id="KW-1185">Reference proteome</keyword>
<dbReference type="GO" id="GO:0009313">
    <property type="term" value="P:oligosaccharide catabolic process"/>
    <property type="evidence" value="ECO:0007669"/>
    <property type="project" value="TreeGrafter"/>
</dbReference>
<dbReference type="InterPro" id="IPR017853">
    <property type="entry name" value="GH"/>
</dbReference>
<comment type="caution">
    <text evidence="3">The sequence shown here is derived from an EMBL/GenBank/DDBJ whole genome shotgun (WGS) entry which is preliminary data.</text>
</comment>
<feature type="region of interest" description="Disordered" evidence="1">
    <location>
        <begin position="507"/>
        <end position="526"/>
    </location>
</feature>
<dbReference type="Pfam" id="PF00128">
    <property type="entry name" value="Alpha-amylase"/>
    <property type="match status" value="1"/>
</dbReference>
<feature type="domain" description="Glycosyl hydrolase family 13 catalytic" evidence="2">
    <location>
        <begin position="14"/>
        <end position="401"/>
    </location>
</feature>
<dbReference type="InterPro" id="IPR006048">
    <property type="entry name" value="A-amylase/branching_C"/>
</dbReference>
<feature type="compositionally biased region" description="Basic and acidic residues" evidence="1">
    <location>
        <begin position="507"/>
        <end position="520"/>
    </location>
</feature>
<proteinExistence type="predicted"/>
<sequence>MMNTPWMDDAVIYQIYLRVYGEEKGKFGTFTDVQEDLPRLRDLGINTIWLMPFFPVGQIRRKGEAGSPYAIRDFKAIAPEYVDCSKKQRDDEAKVNELGRKQFKNLVKKAHELKMRVLIDFVGDHTAVDNVLLDPANPPEKGGYHPEWFLWPYGTRRQILLGDYPLAPADDWTDTAELNYGIPVAGKPHGDQLWYHDDGDRQAMWEYMIGVLEYWVREFDVDGYRCDFAHWVPLEFWKTAISRVKALKPDVAFVAEAYERTAELVQAGFDGIYAFELYNQLKTLHHEVRNGDPYYEVPYIRNKIEWENSHYPAGYRMMRYTENHDEIRATVMYGGIERSQAAFLLALTLPGMPMIYAGQEWGETVRPPLFEGNFEEMTFKPLNRQGNSALEAWYQHVLAIRRDKTALRKGAIHFVNTSSGRVVAFLRQTEKQIMLILVNFNGDAAGEEVHIELPQAILDACAQEGGQLDDVLGKGLRIHVGSHGVRQEVQLHLAPWQSLILELRKPTHPEQAKTVSGKEKKNGKKR</sequence>
<dbReference type="GO" id="GO:0004556">
    <property type="term" value="F:alpha-amylase activity"/>
    <property type="evidence" value="ECO:0007669"/>
    <property type="project" value="TreeGrafter"/>
</dbReference>
<dbReference type="EMBL" id="SLXT01000027">
    <property type="protein sequence ID" value="TCP61508.1"/>
    <property type="molecule type" value="Genomic_DNA"/>
</dbReference>
<dbReference type="SMART" id="SM00642">
    <property type="entry name" value="Aamy"/>
    <property type="match status" value="1"/>
</dbReference>
<evidence type="ECO:0000256" key="1">
    <source>
        <dbReference type="SAM" id="MobiDB-lite"/>
    </source>
</evidence>
<accession>A0A4R2RG35</accession>
<dbReference type="GO" id="GO:0043169">
    <property type="term" value="F:cation binding"/>
    <property type="evidence" value="ECO:0007669"/>
    <property type="project" value="InterPro"/>
</dbReference>
<dbReference type="SUPFAM" id="SSF51445">
    <property type="entry name" value="(Trans)glycosidases"/>
    <property type="match status" value="1"/>
</dbReference>
<dbReference type="PANTHER" id="PTHR10357:SF205">
    <property type="entry name" value="O-GLYCOSYL HYDROLASE FAMILY 13"/>
    <property type="match status" value="1"/>
</dbReference>
<dbReference type="CDD" id="cd11313">
    <property type="entry name" value="AmyAc_arch_bac_AmyA"/>
    <property type="match status" value="1"/>
</dbReference>
<protein>
    <submittedName>
        <fullName evidence="3">Maltogenic amylase</fullName>
    </submittedName>
</protein>
<dbReference type="SUPFAM" id="SSF51011">
    <property type="entry name" value="Glycosyl hydrolase domain"/>
    <property type="match status" value="1"/>
</dbReference>
<evidence type="ECO:0000313" key="3">
    <source>
        <dbReference type="EMBL" id="TCP61508.1"/>
    </source>
</evidence>
<dbReference type="OrthoDB" id="9805159at2"/>
<name>A0A4R2RG35_9FIRM</name>
<gene>
    <name evidence="3" type="ORF">EDD73_12711</name>
</gene>
<dbReference type="Gene3D" id="3.20.20.80">
    <property type="entry name" value="Glycosidases"/>
    <property type="match status" value="1"/>
</dbReference>
<evidence type="ECO:0000259" key="2">
    <source>
        <dbReference type="SMART" id="SM00642"/>
    </source>
</evidence>
<reference evidence="3 4" key="1">
    <citation type="submission" date="2019-03" db="EMBL/GenBank/DDBJ databases">
        <title>Genomic Encyclopedia of Type Strains, Phase IV (KMG-IV): sequencing the most valuable type-strain genomes for metagenomic binning, comparative biology and taxonomic classification.</title>
        <authorList>
            <person name="Goeker M."/>
        </authorList>
    </citation>
    <scope>NUCLEOTIDE SEQUENCE [LARGE SCALE GENOMIC DNA]</scope>
    <source>
        <strain evidence="3 4">DSM 11170</strain>
    </source>
</reference>
<dbReference type="Gene3D" id="2.60.40.1180">
    <property type="entry name" value="Golgi alpha-mannosidase II"/>
    <property type="match status" value="1"/>
</dbReference>
<dbReference type="InterPro" id="IPR013780">
    <property type="entry name" value="Glyco_hydro_b"/>
</dbReference>
<evidence type="ECO:0000313" key="4">
    <source>
        <dbReference type="Proteomes" id="UP000294813"/>
    </source>
</evidence>